<accession>A0ABY5Z9T6</accession>
<keyword evidence="3" id="KW-1185">Reference proteome</keyword>
<organism evidence="2 3">
    <name type="scientific">Dactylosporangium roseum</name>
    <dbReference type="NCBI Taxonomy" id="47989"/>
    <lineage>
        <taxon>Bacteria</taxon>
        <taxon>Bacillati</taxon>
        <taxon>Actinomycetota</taxon>
        <taxon>Actinomycetes</taxon>
        <taxon>Micromonosporales</taxon>
        <taxon>Micromonosporaceae</taxon>
        <taxon>Dactylosporangium</taxon>
    </lineage>
</organism>
<evidence type="ECO:0000313" key="3">
    <source>
        <dbReference type="Proteomes" id="UP001058271"/>
    </source>
</evidence>
<dbReference type="InterPro" id="IPR011257">
    <property type="entry name" value="DNA_glycosylase"/>
</dbReference>
<dbReference type="Proteomes" id="UP001058271">
    <property type="component" value="Chromosome"/>
</dbReference>
<gene>
    <name evidence="2" type="ORF">Drose_08805</name>
</gene>
<proteinExistence type="predicted"/>
<protein>
    <submittedName>
        <fullName evidence="2">Fe-S cluster assembly protein HesB</fullName>
    </submittedName>
</protein>
<dbReference type="RefSeq" id="WP_260727687.1">
    <property type="nucleotide sequence ID" value="NZ_BAAABS010000033.1"/>
</dbReference>
<reference evidence="2" key="1">
    <citation type="submission" date="2021-04" db="EMBL/GenBank/DDBJ databases">
        <title>Biosynthetic gene clusters of Dactylosporangioum roseum.</title>
        <authorList>
            <person name="Hartkoorn R.C."/>
            <person name="Beaudoing E."/>
            <person name="Hot D."/>
            <person name="Moureu S."/>
        </authorList>
    </citation>
    <scope>NUCLEOTIDE SEQUENCE</scope>
    <source>
        <strain evidence="2">NRRL B-16295</strain>
    </source>
</reference>
<dbReference type="SUPFAM" id="SSF48150">
    <property type="entry name" value="DNA-glycosylase"/>
    <property type="match status" value="1"/>
</dbReference>
<dbReference type="NCBIfam" id="TIGR03252">
    <property type="entry name" value="HhH-GPD-type base excision DNA repair protein"/>
    <property type="match status" value="1"/>
</dbReference>
<dbReference type="InterPro" id="IPR003265">
    <property type="entry name" value="HhH-GPD_domain"/>
</dbReference>
<name>A0ABY5Z9T6_9ACTN</name>
<dbReference type="Pfam" id="PF00730">
    <property type="entry name" value="HhH-GPD"/>
    <property type="match status" value="1"/>
</dbReference>
<evidence type="ECO:0000259" key="1">
    <source>
        <dbReference type="Pfam" id="PF00730"/>
    </source>
</evidence>
<evidence type="ECO:0000313" key="2">
    <source>
        <dbReference type="EMBL" id="UWZ38326.1"/>
    </source>
</evidence>
<dbReference type="Gene3D" id="1.10.340.30">
    <property type="entry name" value="Hypothetical protein, domain 2"/>
    <property type="match status" value="1"/>
</dbReference>
<feature type="domain" description="HhH-GPD" evidence="1">
    <location>
        <begin position="24"/>
        <end position="142"/>
    </location>
</feature>
<dbReference type="EMBL" id="CP073721">
    <property type="protein sequence ID" value="UWZ38326.1"/>
    <property type="molecule type" value="Genomic_DNA"/>
</dbReference>
<dbReference type="InterPro" id="IPR017658">
    <property type="entry name" value="HhH-GPD_base_excis"/>
</dbReference>
<sequence>MAITLPIDDDANQLLTRSPLALLIGMVLDQQVPLEKAFSSPHVLARRIGHEPTAEELAAYDPEALVEIFARTPALHRFPKAMAARVREVCQALVDRYDGDAAGLWGGVETGQELLRRVGALPGFGKQKAQIFVALLGKQYGVRPDGWRAAAGAYGEQGSYRSVADIVDAASLAKVREYKQAMKAAAKTKA</sequence>